<gene>
    <name evidence="1" type="ORF">FNW02_33190</name>
</gene>
<comment type="caution">
    <text evidence="1">The sequence shown here is derived from an EMBL/GenBank/DDBJ whole genome shotgun (WGS) entry which is preliminary data.</text>
</comment>
<sequence>MMTGLDGFKHTNSISVRCQMGSIVLYFWSILEDCSDRRTRKNEKGVVASPKELEFLKALWLRFYTLPKWDVIVVP</sequence>
<name>A0AA40VV77_9NOST</name>
<evidence type="ECO:0000313" key="2">
    <source>
        <dbReference type="Proteomes" id="UP001165986"/>
    </source>
</evidence>
<dbReference type="Proteomes" id="UP001165986">
    <property type="component" value="Unassembled WGS sequence"/>
</dbReference>
<proteinExistence type="predicted"/>
<organism evidence="1 2">
    <name type="scientific">Komarekiella delphini-convector SJRDD-AB1</name>
    <dbReference type="NCBI Taxonomy" id="2593771"/>
    <lineage>
        <taxon>Bacteria</taxon>
        <taxon>Bacillati</taxon>
        <taxon>Cyanobacteriota</taxon>
        <taxon>Cyanophyceae</taxon>
        <taxon>Nostocales</taxon>
        <taxon>Nostocaceae</taxon>
        <taxon>Komarekiella</taxon>
        <taxon>Komarekiella delphini-convector</taxon>
    </lineage>
</organism>
<keyword evidence="2" id="KW-1185">Reference proteome</keyword>
<reference evidence="1" key="1">
    <citation type="submission" date="2019-07" db="EMBL/GenBank/DDBJ databases">
        <title>Toxilogical consequences of a new and cryptic species of cyanobacteria (Komarekiella delphini-convector) recovered from the epidermis of a bottlenose dolphin and 1500 ft. in the air.</title>
        <authorList>
            <person name="Brown A.O."/>
            <person name="Dvorak P."/>
            <person name="Villanueva C.D."/>
            <person name="Foss A.J."/>
            <person name="Garvey A.D."/>
            <person name="Gibson Q.A."/>
            <person name="Johansen J.R."/>
            <person name="Casamatta D.A."/>
        </authorList>
    </citation>
    <scope>NUCLEOTIDE SEQUENCE</scope>
    <source>
        <strain evidence="1">SJRDD-AB1</strain>
    </source>
</reference>
<dbReference type="RefSeq" id="WP_191761817.1">
    <property type="nucleotide sequence ID" value="NZ_VJXY01000069.1"/>
</dbReference>
<accession>A0AA40VV77</accession>
<evidence type="ECO:0000313" key="1">
    <source>
        <dbReference type="EMBL" id="MBD6620506.1"/>
    </source>
</evidence>
<protein>
    <submittedName>
        <fullName evidence="1">Uncharacterized protein</fullName>
    </submittedName>
</protein>
<dbReference type="AlphaFoldDB" id="A0AA40VV77"/>
<dbReference type="EMBL" id="VJXY01000069">
    <property type="protein sequence ID" value="MBD6620506.1"/>
    <property type="molecule type" value="Genomic_DNA"/>
</dbReference>